<dbReference type="InterPro" id="IPR025996">
    <property type="entry name" value="MT1864/Rv1816-like_C"/>
</dbReference>
<evidence type="ECO:0000256" key="4">
    <source>
        <dbReference type="PROSITE-ProRule" id="PRU00335"/>
    </source>
</evidence>
<dbReference type="SUPFAM" id="SSF48498">
    <property type="entry name" value="Tetracyclin repressor-like, C-terminal domain"/>
    <property type="match status" value="1"/>
</dbReference>
<dbReference type="GO" id="GO:0003700">
    <property type="term" value="F:DNA-binding transcription factor activity"/>
    <property type="evidence" value="ECO:0007669"/>
    <property type="project" value="TreeGrafter"/>
</dbReference>
<feature type="DNA-binding region" description="H-T-H motif" evidence="4">
    <location>
        <begin position="38"/>
        <end position="57"/>
    </location>
</feature>
<evidence type="ECO:0000313" key="7">
    <source>
        <dbReference type="Proteomes" id="UP000249185"/>
    </source>
</evidence>
<evidence type="ECO:0000256" key="3">
    <source>
        <dbReference type="ARBA" id="ARBA00023163"/>
    </source>
</evidence>
<dbReference type="InterPro" id="IPR036271">
    <property type="entry name" value="Tet_transcr_reg_TetR-rel_C_sf"/>
</dbReference>
<accession>A0A2W5Q4Q1</accession>
<evidence type="ECO:0000259" key="5">
    <source>
        <dbReference type="PROSITE" id="PS50977"/>
    </source>
</evidence>
<name>A0A2W5Q4Q1_RHOSU</name>
<dbReference type="Pfam" id="PF00440">
    <property type="entry name" value="TetR_N"/>
    <property type="match status" value="1"/>
</dbReference>
<dbReference type="Pfam" id="PF13305">
    <property type="entry name" value="TetR_C_33"/>
    <property type="match status" value="1"/>
</dbReference>
<keyword evidence="2 4" id="KW-0238">DNA-binding</keyword>
<dbReference type="GO" id="GO:0000976">
    <property type="term" value="F:transcription cis-regulatory region binding"/>
    <property type="evidence" value="ECO:0007669"/>
    <property type="project" value="TreeGrafter"/>
</dbReference>
<dbReference type="InterPro" id="IPR050109">
    <property type="entry name" value="HTH-type_TetR-like_transc_reg"/>
</dbReference>
<keyword evidence="3" id="KW-0804">Transcription</keyword>
<feature type="domain" description="HTH tetR-type" evidence="5">
    <location>
        <begin position="15"/>
        <end position="75"/>
    </location>
</feature>
<dbReference type="Proteomes" id="UP000249185">
    <property type="component" value="Unassembled WGS sequence"/>
</dbReference>
<keyword evidence="1" id="KW-0805">Transcription regulation</keyword>
<dbReference type="PANTHER" id="PTHR30055">
    <property type="entry name" value="HTH-TYPE TRANSCRIPTIONAL REGULATOR RUTR"/>
    <property type="match status" value="1"/>
</dbReference>
<comment type="caution">
    <text evidence="6">The sequence shown here is derived from an EMBL/GenBank/DDBJ whole genome shotgun (WGS) entry which is preliminary data.</text>
</comment>
<dbReference type="EMBL" id="QFPW01000001">
    <property type="protein sequence ID" value="PZQ52327.1"/>
    <property type="molecule type" value="Genomic_DNA"/>
</dbReference>
<dbReference type="InterPro" id="IPR009057">
    <property type="entry name" value="Homeodomain-like_sf"/>
</dbReference>
<evidence type="ECO:0000256" key="2">
    <source>
        <dbReference type="ARBA" id="ARBA00023125"/>
    </source>
</evidence>
<evidence type="ECO:0000256" key="1">
    <source>
        <dbReference type="ARBA" id="ARBA00023015"/>
    </source>
</evidence>
<dbReference type="PROSITE" id="PS50977">
    <property type="entry name" value="HTH_TETR_2"/>
    <property type="match status" value="1"/>
</dbReference>
<protein>
    <submittedName>
        <fullName evidence="6">TetR family transcriptional regulator</fullName>
    </submittedName>
</protein>
<evidence type="ECO:0000313" key="6">
    <source>
        <dbReference type="EMBL" id="PZQ52327.1"/>
    </source>
</evidence>
<dbReference type="PRINTS" id="PR00455">
    <property type="entry name" value="HTHTETR"/>
</dbReference>
<gene>
    <name evidence="6" type="ORF">DI556_01320</name>
</gene>
<dbReference type="AlphaFoldDB" id="A0A2W5Q4Q1"/>
<sequence>MADRDPEERKSYHHGNLRQALVEAAIALIEAKGPLGFTLAEAARAAGVSAAAPYRHFRNREDLVEEVARQGFVIFADRLERAFADGRPSPLSAFSATGDAYLAFARGHPGYYMAMFEAGAGISGNPELAHAAGRAMDVMIRAASLLLAQLPPEKRPPPTMVANHVWALSHGVVELFARGAPGARAPYTAEEMLESGTGIYLRGLGVLPG</sequence>
<proteinExistence type="predicted"/>
<dbReference type="InterPro" id="IPR001647">
    <property type="entry name" value="HTH_TetR"/>
</dbReference>
<reference evidence="6 7" key="1">
    <citation type="submission" date="2017-08" db="EMBL/GenBank/DDBJ databases">
        <title>Infants hospitalized years apart are colonized by the same room-sourced microbial strains.</title>
        <authorList>
            <person name="Brooks B."/>
            <person name="Olm M.R."/>
            <person name="Firek B.A."/>
            <person name="Baker R."/>
            <person name="Thomas B.C."/>
            <person name="Morowitz M.J."/>
            <person name="Banfield J.F."/>
        </authorList>
    </citation>
    <scope>NUCLEOTIDE SEQUENCE [LARGE SCALE GENOMIC DNA]</scope>
    <source>
        <strain evidence="6">S2_005_002_R2_34</strain>
    </source>
</reference>
<dbReference type="SUPFAM" id="SSF46689">
    <property type="entry name" value="Homeodomain-like"/>
    <property type="match status" value="1"/>
</dbReference>
<organism evidence="6 7">
    <name type="scientific">Rhodovulum sulfidophilum</name>
    <name type="common">Rhodobacter sulfidophilus</name>
    <dbReference type="NCBI Taxonomy" id="35806"/>
    <lineage>
        <taxon>Bacteria</taxon>
        <taxon>Pseudomonadati</taxon>
        <taxon>Pseudomonadota</taxon>
        <taxon>Alphaproteobacteria</taxon>
        <taxon>Rhodobacterales</taxon>
        <taxon>Paracoccaceae</taxon>
        <taxon>Rhodovulum</taxon>
    </lineage>
</organism>
<dbReference type="PANTHER" id="PTHR30055:SF220">
    <property type="entry name" value="TETR-FAMILY REGULATORY PROTEIN"/>
    <property type="match status" value="1"/>
</dbReference>
<dbReference type="Gene3D" id="1.10.357.10">
    <property type="entry name" value="Tetracycline Repressor, domain 2"/>
    <property type="match status" value="1"/>
</dbReference>